<dbReference type="Proteomes" id="UP000054266">
    <property type="component" value="Unassembled WGS sequence"/>
</dbReference>
<dbReference type="GO" id="GO:0031123">
    <property type="term" value="P:RNA 3'-end processing"/>
    <property type="evidence" value="ECO:0007669"/>
    <property type="project" value="InterPro"/>
</dbReference>
<evidence type="ECO:0000256" key="4">
    <source>
        <dbReference type="ARBA" id="ARBA00022664"/>
    </source>
</evidence>
<feature type="binding site" evidence="12">
    <location>
        <begin position="106"/>
        <end position="108"/>
    </location>
    <ligand>
        <name>ATP</name>
        <dbReference type="ChEBI" id="CHEBI:30616"/>
    </ligand>
</feature>
<keyword evidence="7 11" id="KW-0547">Nucleotide-binding</keyword>
<evidence type="ECO:0000256" key="3">
    <source>
        <dbReference type="ARBA" id="ARBA00010912"/>
    </source>
</evidence>
<keyword evidence="9 13" id="KW-0460">Magnesium</keyword>
<evidence type="ECO:0000256" key="9">
    <source>
        <dbReference type="ARBA" id="ARBA00022842"/>
    </source>
</evidence>
<dbReference type="Pfam" id="PF20750">
    <property type="entry name" value="PAP_NTPase"/>
    <property type="match status" value="1"/>
</dbReference>
<dbReference type="GO" id="GO:1990817">
    <property type="term" value="F:poly(A) RNA polymerase activity"/>
    <property type="evidence" value="ECO:0007669"/>
    <property type="project" value="UniProtKB-UniRule"/>
</dbReference>
<dbReference type="EC" id="2.7.7.19" evidence="11"/>
<protein>
    <recommendedName>
        <fullName evidence="11">Poly(A) polymerase</fullName>
        <ecNumber evidence="11">2.7.7.19</ecNumber>
    </recommendedName>
</protein>
<dbReference type="GO" id="GO:0003723">
    <property type="term" value="F:RNA binding"/>
    <property type="evidence" value="ECO:0007669"/>
    <property type="project" value="UniProtKB-UniRule"/>
</dbReference>
<keyword evidence="19" id="KW-1185">Reference proteome</keyword>
<comment type="function">
    <text evidence="11">Polymerase that creates the 3'-poly(A) tail of mRNA's.</text>
</comment>
<dbReference type="FunFam" id="1.10.1410.10:FF:000001">
    <property type="entry name" value="Putative poly(A) polymerase gamma"/>
    <property type="match status" value="1"/>
</dbReference>
<name>A0A0D2GCV2_9EURO</name>
<feature type="compositionally biased region" description="Low complexity" evidence="14">
    <location>
        <begin position="617"/>
        <end position="629"/>
    </location>
</feature>
<dbReference type="InterPro" id="IPR043519">
    <property type="entry name" value="NT_sf"/>
</dbReference>
<dbReference type="GO" id="GO:0006397">
    <property type="term" value="P:mRNA processing"/>
    <property type="evidence" value="ECO:0007669"/>
    <property type="project" value="UniProtKB-KW"/>
</dbReference>
<evidence type="ECO:0000256" key="6">
    <source>
        <dbReference type="ARBA" id="ARBA00022723"/>
    </source>
</evidence>
<organism evidence="18 19">
    <name type="scientific">Phialophora macrospora</name>
    <dbReference type="NCBI Taxonomy" id="1851006"/>
    <lineage>
        <taxon>Eukaryota</taxon>
        <taxon>Fungi</taxon>
        <taxon>Dikarya</taxon>
        <taxon>Ascomycota</taxon>
        <taxon>Pezizomycotina</taxon>
        <taxon>Eurotiomycetes</taxon>
        <taxon>Chaetothyriomycetidae</taxon>
        <taxon>Chaetothyriales</taxon>
        <taxon>Herpotrichiellaceae</taxon>
        <taxon>Phialophora</taxon>
    </lineage>
</organism>
<feature type="domain" description="Poly(A) polymerase nucleotidyltransferase" evidence="17">
    <location>
        <begin position="14"/>
        <end position="229"/>
    </location>
</feature>
<evidence type="ECO:0000313" key="19">
    <source>
        <dbReference type="Proteomes" id="UP000054266"/>
    </source>
</evidence>
<feature type="binding site" evidence="12">
    <location>
        <position position="252"/>
    </location>
    <ligand>
        <name>ATP</name>
        <dbReference type="ChEBI" id="CHEBI:30616"/>
    </ligand>
</feature>
<evidence type="ECO:0000259" key="17">
    <source>
        <dbReference type="Pfam" id="PF20750"/>
    </source>
</evidence>
<keyword evidence="6 13" id="KW-0479">Metal-binding</keyword>
<evidence type="ECO:0000256" key="5">
    <source>
        <dbReference type="ARBA" id="ARBA00022679"/>
    </source>
</evidence>
<evidence type="ECO:0000256" key="13">
    <source>
        <dbReference type="PIRSR" id="PIRSR018425-2"/>
    </source>
</evidence>
<evidence type="ECO:0000256" key="7">
    <source>
        <dbReference type="ARBA" id="ARBA00022741"/>
    </source>
</evidence>
<evidence type="ECO:0000259" key="16">
    <source>
        <dbReference type="Pfam" id="PF04928"/>
    </source>
</evidence>
<evidence type="ECO:0000313" key="18">
    <source>
        <dbReference type="EMBL" id="KIW69944.1"/>
    </source>
</evidence>
<dbReference type="STRING" id="5601.A0A0D2GCV2"/>
<dbReference type="InterPro" id="IPR014492">
    <property type="entry name" value="PolyA_polymerase"/>
</dbReference>
<gene>
    <name evidence="18" type="ORF">PV04_02256</name>
</gene>
<dbReference type="PIRSF" id="PIRSF018425">
    <property type="entry name" value="PolyA_polymerase"/>
    <property type="match status" value="1"/>
</dbReference>
<feature type="binding site" evidence="13">
    <location>
        <position position="106"/>
    </location>
    <ligand>
        <name>Mg(2+)</name>
        <dbReference type="ChEBI" id="CHEBI:18420"/>
        <label>1</label>
        <note>catalytic</note>
    </ligand>
</feature>
<dbReference type="Gene3D" id="1.10.1410.10">
    <property type="match status" value="1"/>
</dbReference>
<dbReference type="GO" id="GO:0046872">
    <property type="term" value="F:metal ion binding"/>
    <property type="evidence" value="ECO:0007669"/>
    <property type="project" value="UniProtKB-KW"/>
</dbReference>
<sequence length="629" mass="70334">MADSEPPKKNAKHGMTGPMSLALPEPLDNQKTSELVEELKKEKNYENEMGTKKRIATLRVLSKATQEFVREVSRKQGLPPSQINQFGGKVYPYGSYRLGVFGPGSDIDTLAVAPRHVKRDDFFEYFPDVLKRVIEQEIAREIREKEKPEARELTTGVTSLVPVPDTFVPIIKLILNGIEIDLIFASITTLQTIPPKLNLNDNGLLMGLDQSSIRAITGPRVTDELLALIPEPKTFRTALRAIKLWAKRRAVYANIVGYPGGIAWALMVARVCQFYPHAVGATLVDRFFYIMSEWGWPTPVMLKDIEHPKPEQTAQGFKVWNPAIYKQDKANLMPIITPAFPSMCSTFNITESTKKVIIHEIKRASKITRNIFAGKAQWSDLFKQHTFFTADHKYYLTVIASAFNADAAKKWSGLVESKVRHLVMRLEDMKESIVLARPFTKGFKRLHKCKNEEQIREVQKGSLKYKTEETKAVETTDPELVTTNGNATPVPLSNSENGDLGAEAHTVYTYTYYIGIDTQAKGSLNLVPAFQAFKSICSGWNNYNPEVHFLNLAVSKSWELPDDLFDTKAGETRPNKPVKKVVKTANAETKPVRRSIGDVEGAQANGETAAKRPRLMTPSATPTPTATPA</sequence>
<comment type="similarity">
    <text evidence="3 11">Belongs to the poly(A) polymerase family.</text>
</comment>
<evidence type="ECO:0000256" key="11">
    <source>
        <dbReference type="PIRNR" id="PIRNR018425"/>
    </source>
</evidence>
<dbReference type="AlphaFoldDB" id="A0A0D2GCV2"/>
<dbReference type="PANTHER" id="PTHR10682:SF10">
    <property type="entry name" value="POLYNUCLEOTIDE ADENYLYLTRANSFERASE"/>
    <property type="match status" value="1"/>
</dbReference>
<dbReference type="Gene3D" id="3.30.70.590">
    <property type="entry name" value="Poly(A) polymerase predicted RNA binding domain"/>
    <property type="match status" value="1"/>
</dbReference>
<dbReference type="GO" id="GO:0005634">
    <property type="term" value="C:nucleus"/>
    <property type="evidence" value="ECO:0007669"/>
    <property type="project" value="UniProtKB-SubCell"/>
</dbReference>
<dbReference type="GO" id="GO:0005524">
    <property type="term" value="F:ATP binding"/>
    <property type="evidence" value="ECO:0007669"/>
    <property type="project" value="UniProtKB-UniRule"/>
</dbReference>
<feature type="binding site" evidence="13">
    <location>
        <position position="108"/>
    </location>
    <ligand>
        <name>Mg(2+)</name>
        <dbReference type="ChEBI" id="CHEBI:18420"/>
        <label>2</label>
        <note>catalytic</note>
    </ligand>
</feature>
<dbReference type="CDD" id="cd05402">
    <property type="entry name" value="NT_PAP_TUTase"/>
    <property type="match status" value="1"/>
</dbReference>
<dbReference type="Pfam" id="PF04928">
    <property type="entry name" value="PAP_central"/>
    <property type="match status" value="1"/>
</dbReference>
<evidence type="ECO:0000256" key="12">
    <source>
        <dbReference type="PIRSR" id="PIRSR018425-1"/>
    </source>
</evidence>
<dbReference type="SUPFAM" id="SSF55003">
    <property type="entry name" value="PAP/Archaeal CCA-adding enzyme, C-terminal domain"/>
    <property type="match status" value="1"/>
</dbReference>
<evidence type="ECO:0000256" key="14">
    <source>
        <dbReference type="SAM" id="MobiDB-lite"/>
    </source>
</evidence>
<feature type="domain" description="Poly(A) polymerase central" evidence="16">
    <location>
        <begin position="234"/>
        <end position="383"/>
    </location>
</feature>
<dbReference type="SUPFAM" id="SSF81631">
    <property type="entry name" value="PAP/OAS1 substrate-binding domain"/>
    <property type="match status" value="1"/>
</dbReference>
<feature type="region of interest" description="Disordered" evidence="14">
    <location>
        <begin position="1"/>
        <end position="29"/>
    </location>
</feature>
<feature type="region of interest" description="Disordered" evidence="14">
    <location>
        <begin position="585"/>
        <end position="629"/>
    </location>
</feature>
<keyword evidence="4 11" id="KW-0507">mRNA processing</keyword>
<feature type="binding site" evidence="12">
    <location>
        <position position="243"/>
    </location>
    <ligand>
        <name>ATP</name>
        <dbReference type="ChEBI" id="CHEBI:30616"/>
    </ligand>
</feature>
<dbReference type="InterPro" id="IPR011068">
    <property type="entry name" value="NuclTrfase_I-like_C"/>
</dbReference>
<evidence type="ECO:0000256" key="10">
    <source>
        <dbReference type="ARBA" id="ARBA00023242"/>
    </source>
</evidence>
<accession>A0A0D2GCV2</accession>
<dbReference type="InterPro" id="IPR007010">
    <property type="entry name" value="PolA_pol_RNA-bd_dom"/>
</dbReference>
<keyword evidence="5 11" id="KW-0808">Transferase</keyword>
<proteinExistence type="inferred from homology"/>
<dbReference type="PANTHER" id="PTHR10682">
    <property type="entry name" value="POLY A POLYMERASE"/>
    <property type="match status" value="1"/>
</dbReference>
<keyword evidence="10 11" id="KW-0539">Nucleus</keyword>
<dbReference type="Gene3D" id="3.30.460.10">
    <property type="entry name" value="Beta Polymerase, domain 2"/>
    <property type="match status" value="1"/>
</dbReference>
<reference evidence="18 19" key="1">
    <citation type="submission" date="2015-01" db="EMBL/GenBank/DDBJ databases">
        <title>The Genome Sequence of Capronia semiimmersa CBS27337.</title>
        <authorList>
            <consortium name="The Broad Institute Genomics Platform"/>
            <person name="Cuomo C."/>
            <person name="de Hoog S."/>
            <person name="Gorbushina A."/>
            <person name="Stielow B."/>
            <person name="Teixiera M."/>
            <person name="Abouelleil A."/>
            <person name="Chapman S.B."/>
            <person name="Priest M."/>
            <person name="Young S.K."/>
            <person name="Wortman J."/>
            <person name="Nusbaum C."/>
            <person name="Birren B."/>
        </authorList>
    </citation>
    <scope>NUCLEOTIDE SEQUENCE [LARGE SCALE GENOMIC DNA]</scope>
    <source>
        <strain evidence="18 19">CBS 27337</strain>
    </source>
</reference>
<dbReference type="Pfam" id="PF04926">
    <property type="entry name" value="PAP_RNA-bind"/>
    <property type="match status" value="1"/>
</dbReference>
<dbReference type="InterPro" id="IPR048840">
    <property type="entry name" value="PolA_pol_NTPase"/>
</dbReference>
<comment type="subcellular location">
    <subcellularLocation>
        <location evidence="2 11">Nucleus</location>
    </subcellularLocation>
</comment>
<dbReference type="SUPFAM" id="SSF81301">
    <property type="entry name" value="Nucleotidyltransferase"/>
    <property type="match status" value="1"/>
</dbReference>
<feature type="binding site" evidence="13">
    <location>
        <position position="108"/>
    </location>
    <ligand>
        <name>Mg(2+)</name>
        <dbReference type="ChEBI" id="CHEBI:18420"/>
        <label>1</label>
        <note>catalytic</note>
    </ligand>
</feature>
<comment type="cofactor">
    <cofactor evidence="13">
        <name>Mg(2+)</name>
        <dbReference type="ChEBI" id="CHEBI:18420"/>
    </cofactor>
    <text evidence="13">Binds 2 magnesium ions. Also active with manganese.</text>
</comment>
<comment type="catalytic activity">
    <reaction evidence="11">
        <text>RNA(n) + ATP = RNA(n)-3'-adenine ribonucleotide + diphosphate</text>
        <dbReference type="Rhea" id="RHEA:11332"/>
        <dbReference type="Rhea" id="RHEA-COMP:14527"/>
        <dbReference type="Rhea" id="RHEA-COMP:17347"/>
        <dbReference type="ChEBI" id="CHEBI:30616"/>
        <dbReference type="ChEBI" id="CHEBI:33019"/>
        <dbReference type="ChEBI" id="CHEBI:140395"/>
        <dbReference type="ChEBI" id="CHEBI:173115"/>
        <dbReference type="EC" id="2.7.7.19"/>
    </reaction>
</comment>
<comment type="cofactor">
    <cofactor evidence="1">
        <name>Mn(2+)</name>
        <dbReference type="ChEBI" id="CHEBI:29035"/>
    </cofactor>
</comment>
<feature type="binding site" evidence="13">
    <location>
        <position position="106"/>
    </location>
    <ligand>
        <name>Mg(2+)</name>
        <dbReference type="ChEBI" id="CHEBI:18420"/>
        <label>2</label>
        <note>catalytic</note>
    </ligand>
</feature>
<feature type="binding site" evidence="13">
    <location>
        <position position="181"/>
    </location>
    <ligand>
        <name>Mg(2+)</name>
        <dbReference type="ChEBI" id="CHEBI:18420"/>
        <label>2</label>
        <note>catalytic</note>
    </ligand>
</feature>
<dbReference type="EMBL" id="KN846957">
    <property type="protein sequence ID" value="KIW69944.1"/>
    <property type="molecule type" value="Genomic_DNA"/>
</dbReference>
<feature type="binding site" evidence="12">
    <location>
        <position position="181"/>
    </location>
    <ligand>
        <name>ATP</name>
        <dbReference type="ChEBI" id="CHEBI:30616"/>
    </ligand>
</feature>
<evidence type="ECO:0000259" key="15">
    <source>
        <dbReference type="Pfam" id="PF04926"/>
    </source>
</evidence>
<evidence type="ECO:0000256" key="2">
    <source>
        <dbReference type="ARBA" id="ARBA00004123"/>
    </source>
</evidence>
<dbReference type="InterPro" id="IPR007012">
    <property type="entry name" value="PolA_pol_cen_dom"/>
</dbReference>
<dbReference type="HOGENOM" id="CLU_011511_4_1_1"/>
<evidence type="ECO:0000256" key="8">
    <source>
        <dbReference type="ARBA" id="ARBA00022840"/>
    </source>
</evidence>
<keyword evidence="8 11" id="KW-0067">ATP-binding</keyword>
<evidence type="ECO:0000256" key="1">
    <source>
        <dbReference type="ARBA" id="ARBA00001936"/>
    </source>
</evidence>
<feature type="domain" description="Poly(A) polymerase RNA-binding" evidence="15">
    <location>
        <begin position="386"/>
        <end position="576"/>
    </location>
</feature>